<protein>
    <submittedName>
        <fullName evidence="2">Carotenoid biosynthesis protein</fullName>
    </submittedName>
</protein>
<evidence type="ECO:0000256" key="1">
    <source>
        <dbReference type="SAM" id="Phobius"/>
    </source>
</evidence>
<keyword evidence="1" id="KW-0812">Transmembrane</keyword>
<dbReference type="RefSeq" id="WP_039715116.1">
    <property type="nucleotide sequence ID" value="NZ_JTJC03000001.1"/>
</dbReference>
<evidence type="ECO:0000313" key="2">
    <source>
        <dbReference type="EMBL" id="NHC33565.1"/>
    </source>
</evidence>
<gene>
    <name evidence="2" type="ORF">QH73_0002620</name>
</gene>
<comment type="caution">
    <text evidence="2">The sequence shown here is derived from an EMBL/GenBank/DDBJ whole genome shotgun (WGS) entry which is preliminary data.</text>
</comment>
<dbReference type="AlphaFoldDB" id="A0A9X5E1A2"/>
<dbReference type="InterPro" id="IPR054684">
    <property type="entry name" value="CruF-like_cyanobact"/>
</dbReference>
<feature type="transmembrane region" description="Helical" evidence="1">
    <location>
        <begin position="156"/>
        <end position="176"/>
    </location>
</feature>
<keyword evidence="1" id="KW-0472">Membrane</keyword>
<evidence type="ECO:0000313" key="3">
    <source>
        <dbReference type="Proteomes" id="UP000031532"/>
    </source>
</evidence>
<sequence length="305" mass="33125">MNQLVRAERICLIGHIASKAFGLAGLLLVVPHAEAILSAIAASGQNVFQWSVERSMAGGGVIDILFGLIAVSIYAYRTLGIKLWLTFMLPAVCISLSSELLGTGTGFPFGDYSYLSGLGYKIAGLVPFTIPLSWFYMGLSAYLIARVALQTVKPMWLRHVGAVLLGAMLFTSWDFALEPAMSQTSFPFWYWHQPGAFFGTPYQNYAGWFGTSALFMAVAAFLWGKVSLQLKRSQLNIPLVVYLSNVAFAAGISLAAGYWLPVSLSVVFGVIPALLLWWMAQPNVTKPAIEETHGMSVAPVEVALK</sequence>
<dbReference type="Pfam" id="PF04240">
    <property type="entry name" value="Caroten_synth"/>
    <property type="match status" value="1"/>
</dbReference>
<feature type="transmembrane region" description="Helical" evidence="1">
    <location>
        <begin position="205"/>
        <end position="223"/>
    </location>
</feature>
<feature type="transmembrane region" description="Helical" evidence="1">
    <location>
        <begin position="21"/>
        <end position="44"/>
    </location>
</feature>
<keyword evidence="3" id="KW-1185">Reference proteome</keyword>
<dbReference type="OrthoDB" id="9811293at2"/>
<dbReference type="EMBL" id="JTJC03000001">
    <property type="protein sequence ID" value="NHC33565.1"/>
    <property type="molecule type" value="Genomic_DNA"/>
</dbReference>
<dbReference type="NCBIfam" id="NF045693">
    <property type="entry name" value="GCarotHydoxCruF"/>
    <property type="match status" value="1"/>
</dbReference>
<dbReference type="PANTHER" id="PTHR39419">
    <property type="entry name" value="SLL0814 PROTEIN"/>
    <property type="match status" value="1"/>
</dbReference>
<keyword evidence="1" id="KW-1133">Transmembrane helix</keyword>
<feature type="transmembrane region" description="Helical" evidence="1">
    <location>
        <begin position="235"/>
        <end position="256"/>
    </location>
</feature>
<dbReference type="PANTHER" id="PTHR39419:SF1">
    <property type="entry name" value="SLL0814 PROTEIN"/>
    <property type="match status" value="1"/>
</dbReference>
<organism evidence="2 3">
    <name type="scientific">Scytonema millei VB511283</name>
    <dbReference type="NCBI Taxonomy" id="1245923"/>
    <lineage>
        <taxon>Bacteria</taxon>
        <taxon>Bacillati</taxon>
        <taxon>Cyanobacteriota</taxon>
        <taxon>Cyanophyceae</taxon>
        <taxon>Nostocales</taxon>
        <taxon>Scytonemataceae</taxon>
        <taxon>Scytonema</taxon>
    </lineage>
</organism>
<feature type="transmembrane region" description="Helical" evidence="1">
    <location>
        <begin position="262"/>
        <end position="280"/>
    </location>
</feature>
<reference evidence="2 3" key="1">
    <citation type="journal article" date="2015" name="Genome Announc.">
        <title>Draft Genome Sequence of the Terrestrial Cyanobacterium Scytonema millei VB511283, Isolated from Eastern India.</title>
        <authorList>
            <person name="Sen D."/>
            <person name="Chandrababunaidu M.M."/>
            <person name="Singh D."/>
            <person name="Sanghi N."/>
            <person name="Ghorai A."/>
            <person name="Mishra G.P."/>
            <person name="Madduluri M."/>
            <person name="Adhikary S.P."/>
            <person name="Tripathy S."/>
        </authorList>
    </citation>
    <scope>NUCLEOTIDE SEQUENCE [LARGE SCALE GENOMIC DNA]</scope>
    <source>
        <strain evidence="2 3">VB511283</strain>
    </source>
</reference>
<dbReference type="InterPro" id="IPR007354">
    <property type="entry name" value="CruF-like"/>
</dbReference>
<feature type="transmembrane region" description="Helical" evidence="1">
    <location>
        <begin position="122"/>
        <end position="144"/>
    </location>
</feature>
<name>A0A9X5E1A2_9CYAN</name>
<feature type="transmembrane region" description="Helical" evidence="1">
    <location>
        <begin position="83"/>
        <end position="102"/>
    </location>
</feature>
<proteinExistence type="predicted"/>
<accession>A0A9X5E1A2</accession>
<feature type="transmembrane region" description="Helical" evidence="1">
    <location>
        <begin position="56"/>
        <end position="76"/>
    </location>
</feature>
<dbReference type="Proteomes" id="UP000031532">
    <property type="component" value="Unassembled WGS sequence"/>
</dbReference>